<dbReference type="GO" id="GO:0016887">
    <property type="term" value="F:ATP hydrolysis activity"/>
    <property type="evidence" value="ECO:0007669"/>
    <property type="project" value="InterPro"/>
</dbReference>
<dbReference type="InterPro" id="IPR058807">
    <property type="entry name" value="ScoMcrA_N"/>
</dbReference>
<dbReference type="SUPFAM" id="SSF52540">
    <property type="entry name" value="P-loop containing nucleoside triphosphate hydrolases"/>
    <property type="match status" value="1"/>
</dbReference>
<dbReference type="InterPro" id="IPR027417">
    <property type="entry name" value="P-loop_NTPase"/>
</dbReference>
<protein>
    <submittedName>
        <fullName evidence="3">5-methylcytosine-specific restriction enzyme B</fullName>
    </submittedName>
</protein>
<dbReference type="CDD" id="cd00009">
    <property type="entry name" value="AAA"/>
    <property type="match status" value="1"/>
</dbReference>
<organism evidence="3 4">
    <name type="scientific">Hymenobacter mucosus</name>
    <dbReference type="NCBI Taxonomy" id="1411120"/>
    <lineage>
        <taxon>Bacteria</taxon>
        <taxon>Pseudomonadati</taxon>
        <taxon>Bacteroidota</taxon>
        <taxon>Cytophagia</taxon>
        <taxon>Cytophagales</taxon>
        <taxon>Hymenobacteraceae</taxon>
        <taxon>Hymenobacter</taxon>
    </lineage>
</organism>
<dbReference type="InterPro" id="IPR011704">
    <property type="entry name" value="ATPase_dyneun-rel_AAA"/>
</dbReference>
<evidence type="ECO:0000313" key="4">
    <source>
        <dbReference type="Proteomes" id="UP000198310"/>
    </source>
</evidence>
<proteinExistence type="predicted"/>
<dbReference type="InterPro" id="IPR003593">
    <property type="entry name" value="AAA+_ATPase"/>
</dbReference>
<keyword evidence="4" id="KW-1185">Reference proteome</keyword>
<dbReference type="AlphaFoldDB" id="A0A238YXU7"/>
<dbReference type="Gene3D" id="3.40.50.300">
    <property type="entry name" value="P-loop containing nucleotide triphosphate hydrolases"/>
    <property type="match status" value="1"/>
</dbReference>
<dbReference type="PANTHER" id="PTHR37291">
    <property type="entry name" value="5-METHYLCYTOSINE-SPECIFIC RESTRICTION ENZYME B"/>
    <property type="match status" value="1"/>
</dbReference>
<dbReference type="SMART" id="SM00382">
    <property type="entry name" value="AAA"/>
    <property type="match status" value="1"/>
</dbReference>
<dbReference type="RefSeq" id="WP_179225541.1">
    <property type="nucleotide sequence ID" value="NZ_FZNS01000006.1"/>
</dbReference>
<dbReference type="Pfam" id="PF26345">
    <property type="entry name" value="ScoMcrA_N"/>
    <property type="match status" value="1"/>
</dbReference>
<dbReference type="PANTHER" id="PTHR37291:SF1">
    <property type="entry name" value="TYPE IV METHYL-DIRECTED RESTRICTION ENZYME ECOKMCRB SUBUNIT"/>
    <property type="match status" value="1"/>
</dbReference>
<sequence length="460" mass="50633">MPTPDLDLSQLSRDHVLRALHQMDQEGPRMPLSTVYDLVYQGRRYAPRAVAQLAWRLALNQPEAPWPLPAGTPTNRVLEKLDFTVATKRPTLENSPLLDGDVAAQEHMQELYTGATQKPAPRKGRPASRNEATAEPEPGALATPEPTEALPADVQEPALAYQLPAPQPYNQATALAELFISADKLTTTQAALRRRRNLILQGPPGTGKTFLARRLAWLELGATDAARVEVVQFHPSFSYEDFVQGFRPDGAGSFRLQDGILVNFCHRAAQDPERPHILLIDELNRGNVARIFGELLLLLEADKRGPAHAIRLPYAPVGSPPFFVPENLYLIGTMNLADRSLAPLDYALRRRFAFVGLEPEFGEPLQAFLAAQQVPAPVITRLVAHLTALNQVIADDPDLGPDFCIGHSYFCQPPATPSAAPEWLQLILEQEIAPLLDDYWLDQPAKAAQQKKKLLASSAG</sequence>
<evidence type="ECO:0000313" key="3">
    <source>
        <dbReference type="EMBL" id="SNR75319.1"/>
    </source>
</evidence>
<dbReference type="GO" id="GO:0005524">
    <property type="term" value="F:ATP binding"/>
    <property type="evidence" value="ECO:0007669"/>
    <property type="project" value="InterPro"/>
</dbReference>
<name>A0A238YXU7_9BACT</name>
<evidence type="ECO:0000259" key="2">
    <source>
        <dbReference type="SMART" id="SM00382"/>
    </source>
</evidence>
<dbReference type="Proteomes" id="UP000198310">
    <property type="component" value="Unassembled WGS sequence"/>
</dbReference>
<reference evidence="4" key="1">
    <citation type="submission" date="2017-06" db="EMBL/GenBank/DDBJ databases">
        <authorList>
            <person name="Varghese N."/>
            <person name="Submissions S."/>
        </authorList>
    </citation>
    <scope>NUCLEOTIDE SEQUENCE [LARGE SCALE GENOMIC DNA]</scope>
    <source>
        <strain evidence="4">DSM 28041</strain>
    </source>
</reference>
<feature type="domain" description="AAA+ ATPase" evidence="2">
    <location>
        <begin position="194"/>
        <end position="358"/>
    </location>
</feature>
<dbReference type="EMBL" id="FZNS01000006">
    <property type="protein sequence ID" value="SNR75319.1"/>
    <property type="molecule type" value="Genomic_DNA"/>
</dbReference>
<accession>A0A238YXU7</accession>
<dbReference type="InterPro" id="IPR052934">
    <property type="entry name" value="Methyl-DNA_Rec/Restrict_Enz"/>
</dbReference>
<feature type="region of interest" description="Disordered" evidence="1">
    <location>
        <begin position="112"/>
        <end position="145"/>
    </location>
</feature>
<evidence type="ECO:0000256" key="1">
    <source>
        <dbReference type="SAM" id="MobiDB-lite"/>
    </source>
</evidence>
<dbReference type="Pfam" id="PF07728">
    <property type="entry name" value="AAA_5"/>
    <property type="match status" value="1"/>
</dbReference>
<gene>
    <name evidence="3" type="ORF">SAMN06269173_106138</name>
</gene>